<comment type="subcellular location">
    <subcellularLocation>
        <location evidence="6">Membrane</location>
        <topology evidence="6">Multi-pass membrane protein</topology>
    </subcellularLocation>
</comment>
<feature type="transmembrane region" description="Helical" evidence="6">
    <location>
        <begin position="105"/>
        <end position="135"/>
    </location>
</feature>
<dbReference type="OMA" id="QMSFFWG"/>
<dbReference type="GO" id="GO:0005886">
    <property type="term" value="C:plasma membrane"/>
    <property type="evidence" value="ECO:0000318"/>
    <property type="project" value="GO_Central"/>
</dbReference>
<evidence type="ECO:0000313" key="7">
    <source>
        <dbReference type="EMBL" id="OAY41407.1"/>
    </source>
</evidence>
<organism evidence="7 8">
    <name type="scientific">Manihot esculenta</name>
    <name type="common">Cassava</name>
    <name type="synonym">Jatropha manihot</name>
    <dbReference type="NCBI Taxonomy" id="3983"/>
    <lineage>
        <taxon>Eukaryota</taxon>
        <taxon>Viridiplantae</taxon>
        <taxon>Streptophyta</taxon>
        <taxon>Embryophyta</taxon>
        <taxon>Tracheophyta</taxon>
        <taxon>Spermatophyta</taxon>
        <taxon>Magnoliopsida</taxon>
        <taxon>eudicotyledons</taxon>
        <taxon>Gunneridae</taxon>
        <taxon>Pentapetalae</taxon>
        <taxon>rosids</taxon>
        <taxon>fabids</taxon>
        <taxon>Malpighiales</taxon>
        <taxon>Euphorbiaceae</taxon>
        <taxon>Crotonoideae</taxon>
        <taxon>Manihoteae</taxon>
        <taxon>Manihot</taxon>
    </lineage>
</organism>
<evidence type="ECO:0000313" key="8">
    <source>
        <dbReference type="Proteomes" id="UP000091857"/>
    </source>
</evidence>
<keyword evidence="2 6" id="KW-0812">Transmembrane</keyword>
<dbReference type="PANTHER" id="PTHR12483">
    <property type="entry name" value="SOLUTE CARRIER FAMILY 31 COPPER TRANSPORTERS"/>
    <property type="match status" value="1"/>
</dbReference>
<dbReference type="Pfam" id="PF04145">
    <property type="entry name" value="Ctr"/>
    <property type="match status" value="2"/>
</dbReference>
<dbReference type="OrthoDB" id="73901at2759"/>
<evidence type="ECO:0000256" key="5">
    <source>
        <dbReference type="ARBA" id="ARBA00023136"/>
    </source>
</evidence>
<name>A0A2C9V9F6_MANES</name>
<dbReference type="GO" id="GO:0005375">
    <property type="term" value="F:copper ion transmembrane transporter activity"/>
    <property type="evidence" value="ECO:0000318"/>
    <property type="project" value="GO_Central"/>
</dbReference>
<reference evidence="8" key="1">
    <citation type="journal article" date="2016" name="Nat. Biotechnol.">
        <title>Sequencing wild and cultivated cassava and related species reveals extensive interspecific hybridization and genetic diversity.</title>
        <authorList>
            <person name="Bredeson J.V."/>
            <person name="Lyons J.B."/>
            <person name="Prochnik S.E."/>
            <person name="Wu G.A."/>
            <person name="Ha C.M."/>
            <person name="Edsinger-Gonzales E."/>
            <person name="Grimwood J."/>
            <person name="Schmutz J."/>
            <person name="Rabbi I.Y."/>
            <person name="Egesi C."/>
            <person name="Nauluvula P."/>
            <person name="Lebot V."/>
            <person name="Ndunguru J."/>
            <person name="Mkamilo G."/>
            <person name="Bart R.S."/>
            <person name="Setter T.L."/>
            <person name="Gleadow R.M."/>
            <person name="Kulakow P."/>
            <person name="Ferguson M.E."/>
            <person name="Rounsley S."/>
            <person name="Rokhsar D.S."/>
        </authorList>
    </citation>
    <scope>NUCLEOTIDE SEQUENCE [LARGE SCALE GENOMIC DNA]</scope>
    <source>
        <strain evidence="8">cv. AM560-2</strain>
    </source>
</reference>
<comment type="similarity">
    <text evidence="1 6">Belongs to the copper transporter (Ctr) (TC 1.A.56) family. SLC31A subfamily.</text>
</comment>
<comment type="caution">
    <text evidence="7">The sequence shown here is derived from an EMBL/GenBank/DDBJ whole genome shotgun (WGS) entry which is preliminary data.</text>
</comment>
<keyword evidence="6" id="KW-0186">Copper</keyword>
<dbReference type="PANTHER" id="PTHR12483:SF85">
    <property type="entry name" value="COPPER TRANSPORT PROTEIN"/>
    <property type="match status" value="1"/>
</dbReference>
<dbReference type="Gramene" id="Manes.09G099200.1.v8.1">
    <property type="protein sequence ID" value="Manes.09G099200.1.v8.1.CDS.1"/>
    <property type="gene ID" value="Manes.09G099200.v8.1"/>
</dbReference>
<dbReference type="Proteomes" id="UP000091857">
    <property type="component" value="Chromosome 9"/>
</dbReference>
<evidence type="ECO:0000256" key="3">
    <source>
        <dbReference type="ARBA" id="ARBA00022796"/>
    </source>
</evidence>
<dbReference type="AlphaFoldDB" id="A0A2C9V9F6"/>
<evidence type="ECO:0000256" key="1">
    <source>
        <dbReference type="ARBA" id="ARBA00006921"/>
    </source>
</evidence>
<protein>
    <recommendedName>
        <fullName evidence="6">Copper transport protein</fullName>
    </recommendedName>
</protein>
<keyword evidence="3 6" id="KW-0187">Copper transport</keyword>
<keyword evidence="4 6" id="KW-1133">Transmembrane helix</keyword>
<dbReference type="InterPro" id="IPR007274">
    <property type="entry name" value="Cop_transporter"/>
</dbReference>
<evidence type="ECO:0000256" key="6">
    <source>
        <dbReference type="RuleBase" id="RU367022"/>
    </source>
</evidence>
<proteinExistence type="inferred from homology"/>
<evidence type="ECO:0000256" key="4">
    <source>
        <dbReference type="ARBA" id="ARBA00022989"/>
    </source>
</evidence>
<keyword evidence="6" id="KW-0813">Transport</keyword>
<keyword evidence="8" id="KW-1185">Reference proteome</keyword>
<keyword evidence="5 6" id="KW-0472">Membrane</keyword>
<gene>
    <name evidence="7" type="ORF">MANES_09G099200v8</name>
</gene>
<evidence type="ECO:0000256" key="2">
    <source>
        <dbReference type="ARBA" id="ARBA00022692"/>
    </source>
</evidence>
<sequence length="157" mass="16937">MYNGNQDRDDMPMPPGPMSDGNMNMSMSSMDMVMHMSFYWGKHAIVLFSGWPKDSLGMYMLALAFVFLLAVAVEVLSVSPKPKQGSNAMLGACFEAAVYAARMGLAYMVMLAVMSFNLGIFIAAVAGHAIGLFFVKVRALAAANRGDTSSNSLFPKV</sequence>
<keyword evidence="6" id="KW-0406">Ion transport</keyword>
<dbReference type="EMBL" id="CM004395">
    <property type="protein sequence ID" value="OAY41407.1"/>
    <property type="molecule type" value="Genomic_DNA"/>
</dbReference>
<accession>A0A2C9V9F6</accession>